<evidence type="ECO:0000313" key="3">
    <source>
        <dbReference type="EMBL" id="MFC3608289.1"/>
    </source>
</evidence>
<dbReference type="InterPro" id="IPR019180">
    <property type="entry name" value="Oxidoreductase-like_N"/>
</dbReference>
<dbReference type="RefSeq" id="WP_386364683.1">
    <property type="nucleotide sequence ID" value="NZ_JBHRXZ010000022.1"/>
</dbReference>
<organism evidence="3 4">
    <name type="scientific">Stutzerimonas tarimensis</name>
    <dbReference type="NCBI Taxonomy" id="1507735"/>
    <lineage>
        <taxon>Bacteria</taxon>
        <taxon>Pseudomonadati</taxon>
        <taxon>Pseudomonadota</taxon>
        <taxon>Gammaproteobacteria</taxon>
        <taxon>Pseudomonadales</taxon>
        <taxon>Pseudomonadaceae</taxon>
        <taxon>Stutzerimonas</taxon>
    </lineage>
</organism>
<proteinExistence type="predicted"/>
<keyword evidence="4" id="KW-1185">Reference proteome</keyword>
<dbReference type="EMBL" id="JBHRXZ010000022">
    <property type="protein sequence ID" value="MFC3608289.1"/>
    <property type="molecule type" value="Genomic_DNA"/>
</dbReference>
<feature type="compositionally biased region" description="Basic and acidic residues" evidence="1">
    <location>
        <begin position="1"/>
        <end position="10"/>
    </location>
</feature>
<dbReference type="Proteomes" id="UP001595630">
    <property type="component" value="Unassembled WGS sequence"/>
</dbReference>
<dbReference type="Pfam" id="PF09791">
    <property type="entry name" value="Oxidored-like"/>
    <property type="match status" value="1"/>
</dbReference>
<evidence type="ECO:0000259" key="2">
    <source>
        <dbReference type="Pfam" id="PF09791"/>
    </source>
</evidence>
<feature type="domain" description="Oxidoreductase-like" evidence="2">
    <location>
        <begin position="13"/>
        <end position="53"/>
    </location>
</feature>
<evidence type="ECO:0000313" key="4">
    <source>
        <dbReference type="Proteomes" id="UP001595630"/>
    </source>
</evidence>
<evidence type="ECO:0000256" key="1">
    <source>
        <dbReference type="SAM" id="MobiDB-lite"/>
    </source>
</evidence>
<sequence>MKTLCDDPRAEPPSPPSPPADGECCESECGDACIWTDYYEARARYEQALAEWRARQREQ</sequence>
<accession>A0ABV7T6I2</accession>
<comment type="caution">
    <text evidence="3">The sequence shown here is derived from an EMBL/GenBank/DDBJ whole genome shotgun (WGS) entry which is preliminary data.</text>
</comment>
<feature type="region of interest" description="Disordered" evidence="1">
    <location>
        <begin position="1"/>
        <end position="24"/>
    </location>
</feature>
<reference evidence="4" key="1">
    <citation type="journal article" date="2019" name="Int. J. Syst. Evol. Microbiol.">
        <title>The Global Catalogue of Microorganisms (GCM) 10K type strain sequencing project: providing services to taxonomists for standard genome sequencing and annotation.</title>
        <authorList>
            <consortium name="The Broad Institute Genomics Platform"/>
            <consortium name="The Broad Institute Genome Sequencing Center for Infectious Disease"/>
            <person name="Wu L."/>
            <person name="Ma J."/>
        </authorList>
    </citation>
    <scope>NUCLEOTIDE SEQUENCE [LARGE SCALE GENOMIC DNA]</scope>
    <source>
        <strain evidence="4">KCTC 42447</strain>
    </source>
</reference>
<name>A0ABV7T6I2_9GAMM</name>
<gene>
    <name evidence="3" type="ORF">ACFOMF_10915</name>
</gene>
<protein>
    <submittedName>
        <fullName evidence="3">Oxidoreductase-like domain-containing protein</fullName>
    </submittedName>
</protein>